<feature type="region of interest" description="Disordered" evidence="1">
    <location>
        <begin position="57"/>
        <end position="76"/>
    </location>
</feature>
<evidence type="ECO:0000259" key="2">
    <source>
        <dbReference type="Pfam" id="PF20737"/>
    </source>
</evidence>
<dbReference type="InterPro" id="IPR049049">
    <property type="entry name" value="Beta-AFase-like_GH127_C"/>
</dbReference>
<name>A0ABM8GAA8_9MICO</name>
<organism evidence="3 4">
    <name type="scientific">Naasia aerilata</name>
    <dbReference type="NCBI Taxonomy" id="1162966"/>
    <lineage>
        <taxon>Bacteria</taxon>
        <taxon>Bacillati</taxon>
        <taxon>Actinomycetota</taxon>
        <taxon>Actinomycetes</taxon>
        <taxon>Micrococcales</taxon>
        <taxon>Microbacteriaceae</taxon>
        <taxon>Naasia</taxon>
    </lineage>
</organism>
<feature type="domain" description="Non-reducing end beta-L-arabinofuranosidase-like GH127 C-terminal" evidence="2">
    <location>
        <begin position="21"/>
        <end position="50"/>
    </location>
</feature>
<reference evidence="4" key="1">
    <citation type="journal article" date="2019" name="Int. J. Syst. Evol. Microbiol.">
        <title>The Global Catalogue of Microorganisms (GCM) 10K type strain sequencing project: providing services to taxonomists for standard genome sequencing and annotation.</title>
        <authorList>
            <consortium name="The Broad Institute Genomics Platform"/>
            <consortium name="The Broad Institute Genome Sequencing Center for Infectious Disease"/>
            <person name="Wu L."/>
            <person name="Ma J."/>
        </authorList>
    </citation>
    <scope>NUCLEOTIDE SEQUENCE [LARGE SCALE GENOMIC DNA]</scope>
    <source>
        <strain evidence="4">NBRC 108725</strain>
    </source>
</reference>
<protein>
    <recommendedName>
        <fullName evidence="2">Non-reducing end beta-L-arabinofuranosidase-like GH127 C-terminal domain-containing protein</fullName>
    </recommendedName>
</protein>
<evidence type="ECO:0000313" key="4">
    <source>
        <dbReference type="Proteomes" id="UP001321498"/>
    </source>
</evidence>
<evidence type="ECO:0000256" key="1">
    <source>
        <dbReference type="SAM" id="MobiDB-lite"/>
    </source>
</evidence>
<gene>
    <name evidence="3" type="ORF">GCM10025866_10570</name>
</gene>
<evidence type="ECO:0000313" key="3">
    <source>
        <dbReference type="EMBL" id="BDZ45148.1"/>
    </source>
</evidence>
<proteinExistence type="predicted"/>
<sequence length="76" mass="8480">MAAMQAEDPDEAWPYGPPAAVAQVTPTRLRMIPYHRWAERGPSEMRVWLPLLDEQDGLRFPADNSSDSSRKGVGAE</sequence>
<accession>A0ABM8GAA8</accession>
<dbReference type="Proteomes" id="UP001321498">
    <property type="component" value="Chromosome"/>
</dbReference>
<keyword evidence="4" id="KW-1185">Reference proteome</keyword>
<dbReference type="Pfam" id="PF20737">
    <property type="entry name" value="Glyco_hydro127C"/>
    <property type="match status" value="1"/>
</dbReference>
<dbReference type="EMBL" id="AP027731">
    <property type="protein sequence ID" value="BDZ45148.1"/>
    <property type="molecule type" value="Genomic_DNA"/>
</dbReference>